<protein>
    <recommendedName>
        <fullName evidence="3">DUF7029 domain-containing protein</fullName>
    </recommendedName>
</protein>
<dbReference type="InterPro" id="IPR054293">
    <property type="entry name" value="DUF7029"/>
</dbReference>
<comment type="caution">
    <text evidence="4">The sequence shown here is derived from an EMBL/GenBank/DDBJ whole genome shotgun (WGS) entry which is preliminary data.</text>
</comment>
<evidence type="ECO:0000313" key="5">
    <source>
        <dbReference type="Proteomes" id="UP001301769"/>
    </source>
</evidence>
<feature type="region of interest" description="Disordered" evidence="1">
    <location>
        <begin position="24"/>
        <end position="57"/>
    </location>
</feature>
<feature type="domain" description="DUF7029" evidence="3">
    <location>
        <begin position="87"/>
        <end position="187"/>
    </location>
</feature>
<feature type="compositionally biased region" description="Gly residues" evidence="1">
    <location>
        <begin position="27"/>
        <end position="41"/>
    </location>
</feature>
<accession>A0AAN7BAE0</accession>
<reference evidence="4" key="1">
    <citation type="journal article" date="2023" name="Mol. Phylogenet. Evol.">
        <title>Genome-scale phylogeny and comparative genomics of the fungal order Sordariales.</title>
        <authorList>
            <person name="Hensen N."/>
            <person name="Bonometti L."/>
            <person name="Westerberg I."/>
            <person name="Brannstrom I.O."/>
            <person name="Guillou S."/>
            <person name="Cros-Aarteil S."/>
            <person name="Calhoun S."/>
            <person name="Haridas S."/>
            <person name="Kuo A."/>
            <person name="Mondo S."/>
            <person name="Pangilinan J."/>
            <person name="Riley R."/>
            <person name="LaButti K."/>
            <person name="Andreopoulos B."/>
            <person name="Lipzen A."/>
            <person name="Chen C."/>
            <person name="Yan M."/>
            <person name="Daum C."/>
            <person name="Ng V."/>
            <person name="Clum A."/>
            <person name="Steindorff A."/>
            <person name="Ohm R.A."/>
            <person name="Martin F."/>
            <person name="Silar P."/>
            <person name="Natvig D.O."/>
            <person name="Lalanne C."/>
            <person name="Gautier V."/>
            <person name="Ament-Velasquez S.L."/>
            <person name="Kruys A."/>
            <person name="Hutchinson M.I."/>
            <person name="Powell A.J."/>
            <person name="Barry K."/>
            <person name="Miller A.N."/>
            <person name="Grigoriev I.V."/>
            <person name="Debuchy R."/>
            <person name="Gladieux P."/>
            <person name="Hiltunen Thoren M."/>
            <person name="Johannesson H."/>
        </authorList>
    </citation>
    <scope>NUCLEOTIDE SEQUENCE</scope>
    <source>
        <strain evidence="4">PSN293</strain>
    </source>
</reference>
<feature type="signal peptide" evidence="2">
    <location>
        <begin position="1"/>
        <end position="22"/>
    </location>
</feature>
<reference evidence="4" key="2">
    <citation type="submission" date="2023-05" db="EMBL/GenBank/DDBJ databases">
        <authorList>
            <consortium name="Lawrence Berkeley National Laboratory"/>
            <person name="Steindorff A."/>
            <person name="Hensen N."/>
            <person name="Bonometti L."/>
            <person name="Westerberg I."/>
            <person name="Brannstrom I.O."/>
            <person name="Guillou S."/>
            <person name="Cros-Aarteil S."/>
            <person name="Calhoun S."/>
            <person name="Haridas S."/>
            <person name="Kuo A."/>
            <person name="Mondo S."/>
            <person name="Pangilinan J."/>
            <person name="Riley R."/>
            <person name="Labutti K."/>
            <person name="Andreopoulos B."/>
            <person name="Lipzen A."/>
            <person name="Chen C."/>
            <person name="Yanf M."/>
            <person name="Daum C."/>
            <person name="Ng V."/>
            <person name="Clum A."/>
            <person name="Ohm R."/>
            <person name="Martin F."/>
            <person name="Silar P."/>
            <person name="Natvig D."/>
            <person name="Lalanne C."/>
            <person name="Gautier V."/>
            <person name="Ament-Velasquez S.L."/>
            <person name="Kruys A."/>
            <person name="Hutchinson M.I."/>
            <person name="Powell A.J."/>
            <person name="Barry K."/>
            <person name="Miller A.N."/>
            <person name="Grigoriev I.V."/>
            <person name="Debuchy R."/>
            <person name="Gladieux P."/>
            <person name="Thoren M.H."/>
            <person name="Johannesson H."/>
        </authorList>
    </citation>
    <scope>NUCLEOTIDE SEQUENCE</scope>
    <source>
        <strain evidence="4">PSN293</strain>
    </source>
</reference>
<name>A0AAN7BAE0_9PEZI</name>
<feature type="chain" id="PRO_5043018475" description="DUF7029 domain-containing protein" evidence="2">
    <location>
        <begin position="23"/>
        <end position="471"/>
    </location>
</feature>
<keyword evidence="2" id="KW-0732">Signal</keyword>
<gene>
    <name evidence="4" type="ORF">QBC37DRAFT_385329</name>
</gene>
<dbReference type="Pfam" id="PF22974">
    <property type="entry name" value="DUF7029"/>
    <property type="match status" value="1"/>
</dbReference>
<proteinExistence type="predicted"/>
<dbReference type="Proteomes" id="UP001301769">
    <property type="component" value="Unassembled WGS sequence"/>
</dbReference>
<evidence type="ECO:0000259" key="3">
    <source>
        <dbReference type="Pfam" id="PF22974"/>
    </source>
</evidence>
<evidence type="ECO:0000313" key="4">
    <source>
        <dbReference type="EMBL" id="KAK4216429.1"/>
    </source>
</evidence>
<keyword evidence="5" id="KW-1185">Reference proteome</keyword>
<sequence>MTPWKTAAAFVALLLSAPLTLAAPSPGDGGRGPGGRPGGQHGKTHRFGPGRRPGVNRKDFRKHLLPKSDVSLYYAAADEPGSISMNVTMKTPAVILEDVEAITNVICGTEKSSLTVSFSNPTAWSTAIEDWDVGGPVVLITNEDNGCSPDEERGFFVTDKVTFDETTLTVTLAASQQKIEELADEMEMDFNSLPAATLVRRIELNPKATLSWSKSLPRTSVFKNQYVDIAAESASFSTKLTFSGHLKFSFLTWSVKSLYFDVAAAFDASAVVSANLMAQYSKSITYAPDALSWSVVKVPGIVSLGPGVAFGLQLDFAASGQAGITAGVGFALPAGLIHIDLKNSANSYTSGWKPVYTAYANLTQAAVVDLDVGANLKVEMAFVLLGGVVDLSSGIAATPAIANTFTLRGTQNVSPGGVLLPTATTCSAATNGVQLVSDFVFKVTAYVSKYWSKQLYSYEKQILNKCYQFAK</sequence>
<evidence type="ECO:0000256" key="1">
    <source>
        <dbReference type="SAM" id="MobiDB-lite"/>
    </source>
</evidence>
<dbReference type="EMBL" id="MU858068">
    <property type="protein sequence ID" value="KAK4216429.1"/>
    <property type="molecule type" value="Genomic_DNA"/>
</dbReference>
<evidence type="ECO:0000256" key="2">
    <source>
        <dbReference type="SAM" id="SignalP"/>
    </source>
</evidence>
<organism evidence="4 5">
    <name type="scientific">Rhypophila decipiens</name>
    <dbReference type="NCBI Taxonomy" id="261697"/>
    <lineage>
        <taxon>Eukaryota</taxon>
        <taxon>Fungi</taxon>
        <taxon>Dikarya</taxon>
        <taxon>Ascomycota</taxon>
        <taxon>Pezizomycotina</taxon>
        <taxon>Sordariomycetes</taxon>
        <taxon>Sordariomycetidae</taxon>
        <taxon>Sordariales</taxon>
        <taxon>Naviculisporaceae</taxon>
        <taxon>Rhypophila</taxon>
    </lineage>
</organism>
<dbReference type="AlphaFoldDB" id="A0AAN7BAE0"/>